<evidence type="ECO:0000313" key="2">
    <source>
        <dbReference type="Proteomes" id="UP000298416"/>
    </source>
</evidence>
<dbReference type="PANTHER" id="PTHR12265">
    <property type="entry name" value="TRANSMEMBRANE PROTEIN 53"/>
    <property type="match status" value="1"/>
</dbReference>
<comment type="caution">
    <text evidence="1">The sequence shown here is derived from an EMBL/GenBank/DDBJ whole genome shotgun (WGS) entry which is preliminary data.</text>
</comment>
<gene>
    <name evidence="1" type="ORF">SASPL_147155</name>
</gene>
<dbReference type="Pfam" id="PF05705">
    <property type="entry name" value="DUF829"/>
    <property type="match status" value="1"/>
</dbReference>
<accession>A0A8X8WF99</accession>
<dbReference type="AlphaFoldDB" id="A0A8X8WF99"/>
<dbReference type="SUPFAM" id="SSF53474">
    <property type="entry name" value="alpha/beta-Hydrolases"/>
    <property type="match status" value="1"/>
</dbReference>
<dbReference type="InterPro" id="IPR008547">
    <property type="entry name" value="DUF829_TMEM53"/>
</dbReference>
<proteinExistence type="predicted"/>
<dbReference type="PANTHER" id="PTHR12265:SF11">
    <property type="entry name" value="ALPHA_BETA-HYDROLASES SUPERFAMILY PROTEIN"/>
    <property type="match status" value="1"/>
</dbReference>
<dbReference type="InterPro" id="IPR029058">
    <property type="entry name" value="AB_hydrolase_fold"/>
</dbReference>
<dbReference type="EMBL" id="PNBA02000018">
    <property type="protein sequence ID" value="KAG6392926.1"/>
    <property type="molecule type" value="Genomic_DNA"/>
</dbReference>
<reference evidence="1" key="1">
    <citation type="submission" date="2018-01" db="EMBL/GenBank/DDBJ databases">
        <authorList>
            <person name="Mao J.F."/>
        </authorList>
    </citation>
    <scope>NUCLEOTIDE SEQUENCE</scope>
    <source>
        <strain evidence="1">Huo1</strain>
        <tissue evidence="1">Leaf</tissue>
    </source>
</reference>
<evidence type="ECO:0000313" key="1">
    <source>
        <dbReference type="EMBL" id="KAG6392926.1"/>
    </source>
</evidence>
<protein>
    <submittedName>
        <fullName evidence="1">Uncharacterized protein</fullName>
    </submittedName>
</protein>
<dbReference type="Proteomes" id="UP000298416">
    <property type="component" value="Unassembled WGS sequence"/>
</dbReference>
<keyword evidence="2" id="KW-1185">Reference proteome</keyword>
<name>A0A8X8WF99_SALSN</name>
<organism evidence="1">
    <name type="scientific">Salvia splendens</name>
    <name type="common">Scarlet sage</name>
    <dbReference type="NCBI Taxonomy" id="180675"/>
    <lineage>
        <taxon>Eukaryota</taxon>
        <taxon>Viridiplantae</taxon>
        <taxon>Streptophyta</taxon>
        <taxon>Embryophyta</taxon>
        <taxon>Tracheophyta</taxon>
        <taxon>Spermatophyta</taxon>
        <taxon>Magnoliopsida</taxon>
        <taxon>eudicotyledons</taxon>
        <taxon>Gunneridae</taxon>
        <taxon>Pentapetalae</taxon>
        <taxon>asterids</taxon>
        <taxon>lamiids</taxon>
        <taxon>Lamiales</taxon>
        <taxon>Lamiaceae</taxon>
        <taxon>Nepetoideae</taxon>
        <taxon>Mentheae</taxon>
        <taxon>Salviinae</taxon>
        <taxon>Salvia</taxon>
        <taxon>Salvia subgen. Calosphace</taxon>
        <taxon>core Calosphace</taxon>
    </lineage>
</organism>
<reference evidence="1" key="2">
    <citation type="submission" date="2020-08" db="EMBL/GenBank/DDBJ databases">
        <title>Plant Genome Project.</title>
        <authorList>
            <person name="Zhang R.-G."/>
        </authorList>
    </citation>
    <scope>NUCLEOTIDE SEQUENCE</scope>
    <source>
        <strain evidence="1">Huo1</strain>
        <tissue evidence="1">Leaf</tissue>
    </source>
</reference>
<sequence>MIWTAAGFTTVLLKKSSSATYSATETTQSNESHIEEKKPFSVENLMLGAFEKLFSFLLNLPDANWRLRKIISILSRGQPPCPQLYLYSTGDKVIPFQRVETFMEEQRKNGKHVFSFDFGSSPHVDHYRTFPHVYASQLDNFLKECLSFVEKL</sequence>